<proteinExistence type="predicted"/>
<evidence type="ECO:0008006" key="3">
    <source>
        <dbReference type="Google" id="ProtNLM"/>
    </source>
</evidence>
<evidence type="ECO:0000256" key="1">
    <source>
        <dbReference type="SAM" id="Phobius"/>
    </source>
</evidence>
<evidence type="ECO:0000313" key="2">
    <source>
        <dbReference type="EMBL" id="CAG9294761.1"/>
    </source>
</evidence>
<reference evidence="2" key="1">
    <citation type="submission" date="2022-02" db="EMBL/GenBank/DDBJ databases">
        <authorList>
            <person name="Giguere J D."/>
        </authorList>
    </citation>
    <scope>NUCLEOTIDE SEQUENCE</scope>
    <source>
        <strain evidence="2">CCAP 1055/1</strain>
    </source>
</reference>
<dbReference type="Proteomes" id="UP000836788">
    <property type="component" value="Chromosome 9"/>
</dbReference>
<name>A0A8J9TQ25_PHATR</name>
<feature type="transmembrane region" description="Helical" evidence="1">
    <location>
        <begin position="200"/>
        <end position="222"/>
    </location>
</feature>
<gene>
    <name evidence="2" type="ORF">PTTT1_LOCUS55750</name>
</gene>
<accession>A0A8J9TQ25</accession>
<organism evidence="2">
    <name type="scientific">Phaeodactylum tricornutum</name>
    <name type="common">Diatom</name>
    <dbReference type="NCBI Taxonomy" id="2850"/>
    <lineage>
        <taxon>Eukaryota</taxon>
        <taxon>Sar</taxon>
        <taxon>Stramenopiles</taxon>
        <taxon>Ochrophyta</taxon>
        <taxon>Bacillariophyta</taxon>
        <taxon>Bacillariophyceae</taxon>
        <taxon>Bacillariophycidae</taxon>
        <taxon>Naviculales</taxon>
        <taxon>Phaeodactylaceae</taxon>
        <taxon>Phaeodactylum</taxon>
    </lineage>
</organism>
<feature type="transmembrane region" description="Helical" evidence="1">
    <location>
        <begin position="234"/>
        <end position="267"/>
    </location>
</feature>
<dbReference type="EMBL" id="OU594950">
    <property type="protein sequence ID" value="CAG9294761.1"/>
    <property type="molecule type" value="Genomic_DNA"/>
</dbReference>
<dbReference type="AlphaFoldDB" id="A0A8J9TQ25"/>
<keyword evidence="1" id="KW-0472">Membrane</keyword>
<keyword evidence="1" id="KW-1133">Transmembrane helix</keyword>
<sequence>MNRQRQEQYQQQIVALPDAHELPALLVRGVTNFACRHRYISGAYILGLISLLLIGSGSKLSLQQTQEYTKLMKTIDLQAEFDASNEYWKARNAYHGTKGWFTCDELCQRNKARMVKAETVLGEIRREGQARMSDAKAVAGLWSEIGVGEVKDSFWQYFYSGKQFAKRQSMWDALFIGIRQIGRSRDESWIEYAFKILMQVLINFSLGLLMALGMFVFGLWAIVRSYQPSPLVAVAFFVAAACGAFAFVATYLMAIYGASAASVYGVFKLAETSARARIAEQQRNTHVHGHVHND</sequence>
<keyword evidence="1" id="KW-0812">Transmembrane</keyword>
<protein>
    <recommendedName>
        <fullName evidence="3">Transmembrane protein</fullName>
    </recommendedName>
</protein>